<evidence type="ECO:0000256" key="1">
    <source>
        <dbReference type="ARBA" id="ARBA00006484"/>
    </source>
</evidence>
<dbReference type="Pfam" id="PF13561">
    <property type="entry name" value="adh_short_C2"/>
    <property type="match status" value="1"/>
</dbReference>
<dbReference type="InterPro" id="IPR057326">
    <property type="entry name" value="KR_dom"/>
</dbReference>
<dbReference type="InterPro" id="IPR002347">
    <property type="entry name" value="SDR_fam"/>
</dbReference>
<dbReference type="Gene3D" id="3.40.50.720">
    <property type="entry name" value="NAD(P)-binding Rossmann-like Domain"/>
    <property type="match status" value="1"/>
</dbReference>
<dbReference type="InterPro" id="IPR020904">
    <property type="entry name" value="Sc_DH/Rdtase_CS"/>
</dbReference>
<reference evidence="4" key="2">
    <citation type="journal article" date="2021" name="Syst. Appl. Microbiol.">
        <title>Roseomonas hellenica sp. nov., isolated from roots of wild-growing Alkanna tinctoria.</title>
        <authorList>
            <person name="Rat A."/>
            <person name="Naranjo H.D."/>
            <person name="Lebbe L."/>
            <person name="Cnockaert M."/>
            <person name="Krigas N."/>
            <person name="Grigoriadou K."/>
            <person name="Maloupa E."/>
            <person name="Willems A."/>
        </authorList>
    </citation>
    <scope>NUCLEOTIDE SEQUENCE</scope>
    <source>
        <strain evidence="4">LMG 31228</strain>
    </source>
</reference>
<dbReference type="PANTHER" id="PTHR42760:SF133">
    <property type="entry name" value="3-OXOACYL-[ACYL-CARRIER-PROTEIN] REDUCTASE"/>
    <property type="match status" value="1"/>
</dbReference>
<dbReference type="PRINTS" id="PR00080">
    <property type="entry name" value="SDRFAMILY"/>
</dbReference>
<reference evidence="4" key="1">
    <citation type="submission" date="2020-01" db="EMBL/GenBank/DDBJ databases">
        <authorList>
            <person name="Rat A."/>
        </authorList>
    </citation>
    <scope>NUCLEOTIDE SEQUENCE</scope>
    <source>
        <strain evidence="4">LMG 31228</strain>
    </source>
</reference>
<dbReference type="SUPFAM" id="SSF51735">
    <property type="entry name" value="NAD(P)-binding Rossmann-fold domains"/>
    <property type="match status" value="1"/>
</dbReference>
<organism evidence="4 5">
    <name type="scientific">Neoroseomonas eburnea</name>
    <dbReference type="NCBI Taxonomy" id="1346889"/>
    <lineage>
        <taxon>Bacteria</taxon>
        <taxon>Pseudomonadati</taxon>
        <taxon>Pseudomonadota</taxon>
        <taxon>Alphaproteobacteria</taxon>
        <taxon>Acetobacterales</taxon>
        <taxon>Acetobacteraceae</taxon>
        <taxon>Neoroseomonas</taxon>
    </lineage>
</organism>
<dbReference type="PRINTS" id="PR00081">
    <property type="entry name" value="GDHRDH"/>
</dbReference>
<accession>A0A9X9XFS4</accession>
<comment type="caution">
    <text evidence="4">The sequence shown here is derived from an EMBL/GenBank/DDBJ whole genome shotgun (WGS) entry which is preliminary data.</text>
</comment>
<dbReference type="RefSeq" id="WP_211848095.1">
    <property type="nucleotide sequence ID" value="NZ_JAAEDL010000020.1"/>
</dbReference>
<dbReference type="SMART" id="SM00822">
    <property type="entry name" value="PKS_KR"/>
    <property type="match status" value="1"/>
</dbReference>
<proteinExistence type="inferred from homology"/>
<dbReference type="GO" id="GO:0016616">
    <property type="term" value="F:oxidoreductase activity, acting on the CH-OH group of donors, NAD or NADP as acceptor"/>
    <property type="evidence" value="ECO:0007669"/>
    <property type="project" value="UniProtKB-ARBA"/>
</dbReference>
<dbReference type="FunFam" id="3.40.50.720:FF:000173">
    <property type="entry name" value="3-oxoacyl-[acyl-carrier protein] reductase"/>
    <property type="match status" value="1"/>
</dbReference>
<dbReference type="EMBL" id="JAAEDL010000020">
    <property type="protein sequence ID" value="MBR0682560.1"/>
    <property type="molecule type" value="Genomic_DNA"/>
</dbReference>
<name>A0A9X9XFS4_9PROT</name>
<protein>
    <submittedName>
        <fullName evidence="4">SDR family oxidoreductase</fullName>
    </submittedName>
</protein>
<evidence type="ECO:0000259" key="3">
    <source>
        <dbReference type="SMART" id="SM00822"/>
    </source>
</evidence>
<sequence>MATATHQGRVAIVTGAGRGIGAAIAAGLAARGAKVAALEADPGLAAAAPGFTLACDVADRASVDAACARVEAELGPVDILVNNAGISPKHDGRAAPVQEMDPAEWDRVLAVNLTGAWNLIRRLTPGMVARRRGWIVNQSSIAGKAYTPIVACHYAATKAALIGLTRHLAGELGPHGITVNAIAPGRIATPMVAVAGGATNAQVVAETPLRRLGTPEEVARAVCFLTGPDAEFVTGQTLDVAGGWMMT</sequence>
<feature type="domain" description="Ketoreductase" evidence="3">
    <location>
        <begin position="9"/>
        <end position="185"/>
    </location>
</feature>
<dbReference type="Proteomes" id="UP001138709">
    <property type="component" value="Unassembled WGS sequence"/>
</dbReference>
<dbReference type="PROSITE" id="PS00061">
    <property type="entry name" value="ADH_SHORT"/>
    <property type="match status" value="1"/>
</dbReference>
<dbReference type="NCBIfam" id="NF009466">
    <property type="entry name" value="PRK12826.1-2"/>
    <property type="match status" value="1"/>
</dbReference>
<evidence type="ECO:0000256" key="2">
    <source>
        <dbReference type="ARBA" id="ARBA00023002"/>
    </source>
</evidence>
<dbReference type="InterPro" id="IPR036291">
    <property type="entry name" value="NAD(P)-bd_dom_sf"/>
</dbReference>
<gene>
    <name evidence="4" type="ORF">GXW74_18860</name>
</gene>
<keyword evidence="2" id="KW-0560">Oxidoreductase</keyword>
<keyword evidence="5" id="KW-1185">Reference proteome</keyword>
<comment type="similarity">
    <text evidence="1">Belongs to the short-chain dehydrogenases/reductases (SDR) family.</text>
</comment>
<evidence type="ECO:0000313" key="5">
    <source>
        <dbReference type="Proteomes" id="UP001138709"/>
    </source>
</evidence>
<evidence type="ECO:0000313" key="4">
    <source>
        <dbReference type="EMBL" id="MBR0682560.1"/>
    </source>
</evidence>
<dbReference type="AlphaFoldDB" id="A0A9X9XFS4"/>
<dbReference type="PANTHER" id="PTHR42760">
    <property type="entry name" value="SHORT-CHAIN DEHYDROGENASES/REDUCTASES FAMILY MEMBER"/>
    <property type="match status" value="1"/>
</dbReference>